<accession>A0A9D1S1H3</accession>
<proteinExistence type="predicted"/>
<dbReference type="EMBL" id="DVMR01000064">
    <property type="protein sequence ID" value="HIU44346.1"/>
    <property type="molecule type" value="Genomic_DNA"/>
</dbReference>
<evidence type="ECO:0000313" key="2">
    <source>
        <dbReference type="EMBL" id="HIU44346.1"/>
    </source>
</evidence>
<dbReference type="PANTHER" id="PTHR40032:SF1">
    <property type="entry name" value="EXPORTED PROTEIN"/>
    <property type="match status" value="1"/>
</dbReference>
<reference evidence="2" key="1">
    <citation type="submission" date="2020-10" db="EMBL/GenBank/DDBJ databases">
        <authorList>
            <person name="Gilroy R."/>
        </authorList>
    </citation>
    <scope>NUCLEOTIDE SEQUENCE</scope>
    <source>
        <strain evidence="2">CHK191-8634</strain>
    </source>
</reference>
<gene>
    <name evidence="2" type="ORF">IAB67_08640</name>
</gene>
<name>A0A9D1S1H3_9CLOT</name>
<protein>
    <submittedName>
        <fullName evidence="2">Amidase domain-containing protein</fullName>
    </submittedName>
</protein>
<evidence type="ECO:0000259" key="1">
    <source>
        <dbReference type="Pfam" id="PF12671"/>
    </source>
</evidence>
<dbReference type="Proteomes" id="UP000824073">
    <property type="component" value="Unassembled WGS sequence"/>
</dbReference>
<reference evidence="2" key="2">
    <citation type="journal article" date="2021" name="PeerJ">
        <title>Extensive microbial diversity within the chicken gut microbiome revealed by metagenomics and culture.</title>
        <authorList>
            <person name="Gilroy R."/>
            <person name="Ravi A."/>
            <person name="Getino M."/>
            <person name="Pursley I."/>
            <person name="Horton D.L."/>
            <person name="Alikhan N.F."/>
            <person name="Baker D."/>
            <person name="Gharbi K."/>
            <person name="Hall N."/>
            <person name="Watson M."/>
            <person name="Adriaenssens E.M."/>
            <person name="Foster-Nyarko E."/>
            <person name="Jarju S."/>
            <person name="Secka A."/>
            <person name="Antonio M."/>
            <person name="Oren A."/>
            <person name="Chaudhuri R.R."/>
            <person name="La Ragione R."/>
            <person name="Hildebrand F."/>
            <person name="Pallen M.J."/>
        </authorList>
    </citation>
    <scope>NUCLEOTIDE SEQUENCE</scope>
    <source>
        <strain evidence="2">CHK191-8634</strain>
    </source>
</reference>
<evidence type="ECO:0000313" key="3">
    <source>
        <dbReference type="Proteomes" id="UP000824073"/>
    </source>
</evidence>
<dbReference type="PANTHER" id="PTHR40032">
    <property type="entry name" value="EXPORTED PROTEIN-RELATED"/>
    <property type="match status" value="1"/>
</dbReference>
<dbReference type="Pfam" id="PF12671">
    <property type="entry name" value="Amidase_6"/>
    <property type="match status" value="1"/>
</dbReference>
<feature type="domain" description="Putative amidase" evidence="1">
    <location>
        <begin position="8"/>
        <end position="159"/>
    </location>
</feature>
<comment type="caution">
    <text evidence="2">The sequence shown here is derived from an EMBL/GenBank/DDBJ whole genome shotgun (WGS) entry which is preliminary data.</text>
</comment>
<sequence>MAFEIHPYDREAAVAYAHEWAYRRNPKYLDFENIGGDCTNFASQCLYAGSGVQNYTPVYGWYYISPSRRSASWTGVQYFYNFLTGNQGVGPFGREVSIDNVEPGDFVQLATHQAQYHHTPVIVAVGAQPGLQNILVAAHSYDADNRPLNTYDIQKIRFIHIEGIRHYHL</sequence>
<dbReference type="InterPro" id="IPR024301">
    <property type="entry name" value="Amidase_6"/>
</dbReference>
<dbReference type="AlphaFoldDB" id="A0A9D1S1H3"/>
<organism evidence="2 3">
    <name type="scientific">Candidatus Ventrousia excrementavium</name>
    <dbReference type="NCBI Taxonomy" id="2840961"/>
    <lineage>
        <taxon>Bacteria</taxon>
        <taxon>Bacillati</taxon>
        <taxon>Bacillota</taxon>
        <taxon>Clostridia</taxon>
        <taxon>Eubacteriales</taxon>
        <taxon>Clostridiaceae</taxon>
        <taxon>Clostridiaceae incertae sedis</taxon>
        <taxon>Candidatus Ventrousia</taxon>
    </lineage>
</organism>